<gene>
    <name evidence="1" type="ORF">GLRG_03915</name>
</gene>
<dbReference type="eggNOG" id="ENOG502T60N">
    <property type="taxonomic scope" value="Eukaryota"/>
</dbReference>
<name>E3QCZ9_COLGM</name>
<evidence type="ECO:0000313" key="1">
    <source>
        <dbReference type="EMBL" id="EFQ28771.1"/>
    </source>
</evidence>
<dbReference type="VEuPathDB" id="FungiDB:GLRG_03915"/>
<organism evidence="2">
    <name type="scientific">Colletotrichum graminicola (strain M1.001 / M2 / FGSC 10212)</name>
    <name type="common">Maize anthracnose fungus</name>
    <name type="synonym">Glomerella graminicola</name>
    <dbReference type="NCBI Taxonomy" id="645133"/>
    <lineage>
        <taxon>Eukaryota</taxon>
        <taxon>Fungi</taxon>
        <taxon>Dikarya</taxon>
        <taxon>Ascomycota</taxon>
        <taxon>Pezizomycotina</taxon>
        <taxon>Sordariomycetes</taxon>
        <taxon>Hypocreomycetidae</taxon>
        <taxon>Glomerellales</taxon>
        <taxon>Glomerellaceae</taxon>
        <taxon>Colletotrichum</taxon>
        <taxon>Colletotrichum graminicola species complex</taxon>
    </lineage>
</organism>
<dbReference type="RefSeq" id="XP_008092791.1">
    <property type="nucleotide sequence ID" value="XM_008094600.1"/>
</dbReference>
<evidence type="ECO:0000313" key="2">
    <source>
        <dbReference type="Proteomes" id="UP000008782"/>
    </source>
</evidence>
<accession>E3QCZ9</accession>
<dbReference type="Proteomes" id="UP000008782">
    <property type="component" value="Unassembled WGS sequence"/>
</dbReference>
<dbReference type="HOGENOM" id="CLU_930697_0_0_1"/>
<dbReference type="AlphaFoldDB" id="E3QCZ9"/>
<dbReference type="OrthoDB" id="4848063at2759"/>
<keyword evidence="2" id="KW-1185">Reference proteome</keyword>
<sequence length="250" mass="27856">MNSEDIIRISSKRLGDNRPVIDHLSDDTFAILGPREQAHVMLDKILRHSDKPTFTCIARLVPDTEKAVTPISTAGVAQGVTPGVLHHGIGETKVVPAPDLDGSVLSRRSLDAALEKWSTGGKPDIKLKFLVDEMERLEPQARSVELLVIQRLAAKNPRMTVFDFNSMFSTAQRYCYNQIEKQGKTQVGKDTICFNLLVHFWLMSIDPSLGPGVSLRLGPDNITFPWHKLRPSNMAGGPDPSYENFLQERK</sequence>
<dbReference type="EMBL" id="GG697342">
    <property type="protein sequence ID" value="EFQ28771.1"/>
    <property type="molecule type" value="Genomic_DNA"/>
</dbReference>
<proteinExistence type="predicted"/>
<dbReference type="STRING" id="645133.E3QCZ9"/>
<protein>
    <submittedName>
        <fullName evidence="1">Uncharacterized protein</fullName>
    </submittedName>
</protein>
<dbReference type="GeneID" id="24409280"/>
<reference evidence="2" key="1">
    <citation type="journal article" date="2012" name="Nat. Genet.">
        <title>Lifestyle transitions in plant pathogenic Colletotrichum fungi deciphered by genome and transcriptome analyses.</title>
        <authorList>
            <person name="O'Connell R.J."/>
            <person name="Thon M.R."/>
            <person name="Hacquard S."/>
            <person name="Amyotte S.G."/>
            <person name="Kleemann J."/>
            <person name="Torres M.F."/>
            <person name="Damm U."/>
            <person name="Buiate E.A."/>
            <person name="Epstein L."/>
            <person name="Alkan N."/>
            <person name="Altmueller J."/>
            <person name="Alvarado-Balderrama L."/>
            <person name="Bauser C.A."/>
            <person name="Becker C."/>
            <person name="Birren B.W."/>
            <person name="Chen Z."/>
            <person name="Choi J."/>
            <person name="Crouch J.A."/>
            <person name="Duvick J.P."/>
            <person name="Farman M.A."/>
            <person name="Gan P."/>
            <person name="Heiman D."/>
            <person name="Henrissat B."/>
            <person name="Howard R.J."/>
            <person name="Kabbage M."/>
            <person name="Koch C."/>
            <person name="Kracher B."/>
            <person name="Kubo Y."/>
            <person name="Law A.D."/>
            <person name="Lebrun M.-H."/>
            <person name="Lee Y.-H."/>
            <person name="Miyara I."/>
            <person name="Moore N."/>
            <person name="Neumann U."/>
            <person name="Nordstroem K."/>
            <person name="Panaccione D.G."/>
            <person name="Panstruga R."/>
            <person name="Place M."/>
            <person name="Proctor R.H."/>
            <person name="Prusky D."/>
            <person name="Rech G."/>
            <person name="Reinhardt R."/>
            <person name="Rollins J.A."/>
            <person name="Rounsley S."/>
            <person name="Schardl C.L."/>
            <person name="Schwartz D.C."/>
            <person name="Shenoy N."/>
            <person name="Shirasu K."/>
            <person name="Sikhakolli U.R."/>
            <person name="Stueber K."/>
            <person name="Sukno S.A."/>
            <person name="Sweigard J.A."/>
            <person name="Takano Y."/>
            <person name="Takahara H."/>
            <person name="Trail F."/>
            <person name="van der Does H.C."/>
            <person name="Voll L.M."/>
            <person name="Will I."/>
            <person name="Young S."/>
            <person name="Zeng Q."/>
            <person name="Zhang J."/>
            <person name="Zhou S."/>
            <person name="Dickman M.B."/>
            <person name="Schulze-Lefert P."/>
            <person name="Ver Loren van Themaat E."/>
            <person name="Ma L.-J."/>
            <person name="Vaillancourt L.J."/>
        </authorList>
    </citation>
    <scope>NUCLEOTIDE SEQUENCE [LARGE SCALE GENOMIC DNA]</scope>
    <source>
        <strain evidence="2">M1.001 / M2 / FGSC 10212</strain>
    </source>
</reference>